<gene>
    <name evidence="1" type="ORF">EV386_2933</name>
</gene>
<protein>
    <submittedName>
        <fullName evidence="1">Polyketide cyclase/dehydrase/lipid transport protein</fullName>
    </submittedName>
</protein>
<dbReference type="Proteomes" id="UP000293852">
    <property type="component" value="Unassembled WGS sequence"/>
</dbReference>
<comment type="caution">
    <text evidence="1">The sequence shown here is derived from an EMBL/GenBank/DDBJ whole genome shotgun (WGS) entry which is preliminary data.</text>
</comment>
<dbReference type="RefSeq" id="WP_165399953.1">
    <property type="nucleotide sequence ID" value="NZ_SGWX01000001.1"/>
</dbReference>
<keyword evidence="2" id="KW-1185">Reference proteome</keyword>
<dbReference type="AlphaFoldDB" id="A0A4Q7M595"/>
<accession>A0A4Q7M595</accession>
<reference evidence="1 2" key="1">
    <citation type="submission" date="2019-02" db="EMBL/GenBank/DDBJ databases">
        <title>Sequencing the genomes of 1000 actinobacteria strains.</title>
        <authorList>
            <person name="Klenk H.-P."/>
        </authorList>
    </citation>
    <scope>NUCLEOTIDE SEQUENCE [LARGE SCALE GENOMIC DNA]</scope>
    <source>
        <strain evidence="1 2">DSM 16932</strain>
    </source>
</reference>
<dbReference type="InterPro" id="IPR023393">
    <property type="entry name" value="START-like_dom_sf"/>
</dbReference>
<dbReference type="Pfam" id="PF10604">
    <property type="entry name" value="Polyketide_cyc2"/>
    <property type="match status" value="1"/>
</dbReference>
<dbReference type="SUPFAM" id="SSF55961">
    <property type="entry name" value="Bet v1-like"/>
    <property type="match status" value="1"/>
</dbReference>
<proteinExistence type="predicted"/>
<dbReference type="EMBL" id="SGWX01000001">
    <property type="protein sequence ID" value="RZS62591.1"/>
    <property type="molecule type" value="Genomic_DNA"/>
</dbReference>
<organism evidence="1 2">
    <name type="scientific">Xylanimonas ulmi</name>
    <dbReference type="NCBI Taxonomy" id="228973"/>
    <lineage>
        <taxon>Bacteria</taxon>
        <taxon>Bacillati</taxon>
        <taxon>Actinomycetota</taxon>
        <taxon>Actinomycetes</taxon>
        <taxon>Micrococcales</taxon>
        <taxon>Promicromonosporaceae</taxon>
        <taxon>Xylanimonas</taxon>
    </lineage>
</organism>
<name>A0A4Q7M595_9MICO</name>
<sequence length="145" mass="15569">MAFQMAVEIAAPADHVFAHVADVMTMPQWYSAVRSARHLGGGPGVGGRYEVVRELPGGPVRNEVEVTSFEPGREITLTSRTGPTPFVYRYVVDGTPDGSRVTLDGHISGEGLRGPAALLGGLAERLFSKGMKDNLEHLRRIIEAG</sequence>
<dbReference type="InterPro" id="IPR019587">
    <property type="entry name" value="Polyketide_cyclase/dehydratase"/>
</dbReference>
<evidence type="ECO:0000313" key="1">
    <source>
        <dbReference type="EMBL" id="RZS62591.1"/>
    </source>
</evidence>
<evidence type="ECO:0000313" key="2">
    <source>
        <dbReference type="Proteomes" id="UP000293852"/>
    </source>
</evidence>
<dbReference type="Gene3D" id="3.30.530.20">
    <property type="match status" value="1"/>
</dbReference>